<comment type="caution">
    <text evidence="4">The sequence shown here is derived from an EMBL/GenBank/DDBJ whole genome shotgun (WGS) entry which is preliminary data.</text>
</comment>
<evidence type="ECO:0000259" key="3">
    <source>
        <dbReference type="Pfam" id="PF01494"/>
    </source>
</evidence>
<organism evidence="4 5">
    <name type="scientific">Burkholderia savannae</name>
    <dbReference type="NCBI Taxonomy" id="1637837"/>
    <lineage>
        <taxon>Bacteria</taxon>
        <taxon>Pseudomonadati</taxon>
        <taxon>Pseudomonadota</taxon>
        <taxon>Betaproteobacteria</taxon>
        <taxon>Burkholderiales</taxon>
        <taxon>Burkholderiaceae</taxon>
        <taxon>Burkholderia</taxon>
        <taxon>pseudomallei group</taxon>
    </lineage>
</organism>
<dbReference type="SUPFAM" id="SSF54373">
    <property type="entry name" value="FAD-linked reductases, C-terminal domain"/>
    <property type="match status" value="1"/>
</dbReference>
<dbReference type="EMBL" id="LNJQ01000004">
    <property type="protein sequence ID" value="KWZ37388.1"/>
    <property type="molecule type" value="Genomic_DNA"/>
</dbReference>
<dbReference type="PANTHER" id="PTHR13789">
    <property type="entry name" value="MONOOXYGENASE"/>
    <property type="match status" value="1"/>
</dbReference>
<dbReference type="PRINTS" id="PR00420">
    <property type="entry name" value="RNGMNOXGNASE"/>
</dbReference>
<dbReference type="Gene3D" id="3.50.50.60">
    <property type="entry name" value="FAD/NAD(P)-binding domain"/>
    <property type="match status" value="1"/>
</dbReference>
<evidence type="ECO:0000256" key="2">
    <source>
        <dbReference type="ARBA" id="ARBA00023033"/>
    </source>
</evidence>
<keyword evidence="5" id="KW-1185">Reference proteome</keyword>
<evidence type="ECO:0000256" key="1">
    <source>
        <dbReference type="ARBA" id="ARBA00023002"/>
    </source>
</evidence>
<evidence type="ECO:0000313" key="4">
    <source>
        <dbReference type="EMBL" id="KWZ37388.1"/>
    </source>
</evidence>
<protein>
    <submittedName>
        <fullName evidence="4">Monooxygenase</fullName>
    </submittedName>
</protein>
<dbReference type="SUPFAM" id="SSF51905">
    <property type="entry name" value="FAD/NAD(P)-binding domain"/>
    <property type="match status" value="1"/>
</dbReference>
<accession>A0ABR5T2C5</accession>
<dbReference type="Pfam" id="PF01494">
    <property type="entry name" value="FAD_binding_3"/>
    <property type="match status" value="1"/>
</dbReference>
<keyword evidence="2 4" id="KW-0503">Monooxygenase</keyword>
<sequence length="414" mass="44900">MKKIVIVGAGIAGLTLALSLHARGLSVKVFEAAPRIEPVGVGINIQPYATQVLHELGLLETLARQSVTTKEMVFFTRHGQRIHSLPLGKYGGHDFPQLSIHRGILQLVLLKAATERLGPDFLVTGHSFISLAQNERSVRAIFSSASTNAGIVNVECNALIGADGVHSNVYRSLYPDGPQAEGNGVLMWRGVTIAPPFLTGASMVRVGVPSHGKLVIYPIRNQVNARGDQLINWVAELDEAVYRDGSNAAPGNDRDFIRFFASRTFDWLDAPNLLERAACPIIAMPMADRDPLPRWQSGRVTLIGDAAHPMVPVGSNGAGQAILDAHSLGKRLAETPDVYEALSIYEHDRRTYTSNIVLGDRLDLPDRLIDEVDRRSNGAPFSDIDDIIERDEASTLALPDYHGRPLAPAQANAA</sequence>
<dbReference type="PANTHER" id="PTHR13789:SF268">
    <property type="entry name" value="5-METHYLPHENAZINE-1-CARBOXYLATE 1-MONOOXYGENASE"/>
    <property type="match status" value="1"/>
</dbReference>
<evidence type="ECO:0000313" key="5">
    <source>
        <dbReference type="Proteomes" id="UP000070255"/>
    </source>
</evidence>
<dbReference type="NCBIfam" id="NF005720">
    <property type="entry name" value="PRK07538.1"/>
    <property type="match status" value="1"/>
</dbReference>
<keyword evidence="1" id="KW-0560">Oxidoreductase</keyword>
<gene>
    <name evidence="4" type="ORF">WS72_20595</name>
</gene>
<dbReference type="Gene3D" id="3.30.9.30">
    <property type="match status" value="1"/>
</dbReference>
<dbReference type="RefSeq" id="WP_060822566.1">
    <property type="nucleotide sequence ID" value="NZ_LNJQ01000004.1"/>
</dbReference>
<reference evidence="4 5" key="1">
    <citation type="submission" date="2015-11" db="EMBL/GenBank/DDBJ databases">
        <authorList>
            <person name="Sahl J."/>
            <person name="Wagner D."/>
            <person name="Keim P."/>
        </authorList>
    </citation>
    <scope>NUCLEOTIDE SEQUENCE [LARGE SCALE GENOMIC DNA]</scope>
    <source>
        <strain evidence="4 5">BDU18</strain>
    </source>
</reference>
<name>A0ABR5T2C5_9BURK</name>
<feature type="domain" description="FAD-binding" evidence="3">
    <location>
        <begin position="3"/>
        <end position="355"/>
    </location>
</feature>
<dbReference type="InterPro" id="IPR050493">
    <property type="entry name" value="FAD-dep_Monooxygenase_BioMet"/>
</dbReference>
<proteinExistence type="predicted"/>
<dbReference type="InterPro" id="IPR002938">
    <property type="entry name" value="FAD-bd"/>
</dbReference>
<dbReference type="GO" id="GO:0004497">
    <property type="term" value="F:monooxygenase activity"/>
    <property type="evidence" value="ECO:0007669"/>
    <property type="project" value="UniProtKB-KW"/>
</dbReference>
<dbReference type="Proteomes" id="UP000070255">
    <property type="component" value="Unassembled WGS sequence"/>
</dbReference>
<dbReference type="InterPro" id="IPR036188">
    <property type="entry name" value="FAD/NAD-bd_sf"/>
</dbReference>